<evidence type="ECO:0000256" key="6">
    <source>
        <dbReference type="ARBA" id="ARBA00023080"/>
    </source>
</evidence>
<dbReference type="NCBIfam" id="TIGR00576">
    <property type="entry name" value="dut"/>
    <property type="match status" value="1"/>
</dbReference>
<proteinExistence type="inferred from homology"/>
<dbReference type="PANTHER" id="PTHR11241:SF0">
    <property type="entry name" value="DEOXYURIDINE 5'-TRIPHOSPHATE NUCLEOTIDOHYDROLASE"/>
    <property type="match status" value="1"/>
</dbReference>
<dbReference type="InterPro" id="IPR008181">
    <property type="entry name" value="dUTPase"/>
</dbReference>
<evidence type="ECO:0000256" key="8">
    <source>
        <dbReference type="ARBA" id="ARBA00057946"/>
    </source>
</evidence>
<feature type="region of interest" description="Disordered" evidence="10">
    <location>
        <begin position="34"/>
        <end position="55"/>
    </location>
</feature>
<dbReference type="GeneTree" id="ENSGT00390000018390"/>
<comment type="function">
    <text evidence="8">Catalyzes the cleavage of 2'-deoxyuridine 5'-triphosphate (dUTP) into 2'-deoxyuridine 5'-monophosphate (dUMP) and inorganic pyrophosphate and through its action efficiently prevents uracil misincorporation into DNA and at the same time provides dUMP, the substrate for de novo thymidylate biosynthesis. Inhibits peroxisome proliferator-activated receptor (PPAR) activity by binding of its N-terminal to PPAR, preventing the latter's dimerization with retinoid X receptor. Essential for embryonic development.</text>
</comment>
<feature type="domain" description="dUTPase-like" evidence="11">
    <location>
        <begin position="103"/>
        <end position="231"/>
    </location>
</feature>
<dbReference type="GO" id="GO:0004170">
    <property type="term" value="F:dUTP diphosphatase activity"/>
    <property type="evidence" value="ECO:0007669"/>
    <property type="project" value="UniProtKB-UniRule"/>
</dbReference>
<gene>
    <name evidence="12" type="primary">DUT</name>
</gene>
<evidence type="ECO:0000313" key="12">
    <source>
        <dbReference type="Ensembl" id="ENSCWAP00000015293.1"/>
    </source>
</evidence>
<dbReference type="NCBIfam" id="NF001862">
    <property type="entry name" value="PRK00601.1"/>
    <property type="match status" value="1"/>
</dbReference>
<name>A0A8C3WJP6_9CETA</name>
<evidence type="ECO:0000256" key="4">
    <source>
        <dbReference type="ARBA" id="ARBA00022801"/>
    </source>
</evidence>
<comment type="function">
    <text evidence="9">Involved in nucleotide metabolism via production of dUMP, the immediate precursor of thymidine nucleotides, and decreases the intracellular concentration of dUTP so that uracil cannot be incorporated into DNA.</text>
</comment>
<evidence type="ECO:0000256" key="7">
    <source>
        <dbReference type="ARBA" id="ARBA00047686"/>
    </source>
</evidence>
<evidence type="ECO:0000256" key="5">
    <source>
        <dbReference type="ARBA" id="ARBA00022842"/>
    </source>
</evidence>
<protein>
    <recommendedName>
        <fullName evidence="9">Deoxyuridine 5'-triphosphate nucleotidohydrolase</fullName>
        <shortName evidence="9">dUTPase</shortName>
        <ecNumber evidence="9">3.6.1.23</ecNumber>
    </recommendedName>
    <alternativeName>
        <fullName evidence="9">dUTP pyrophosphatase</fullName>
    </alternativeName>
</protein>
<dbReference type="EC" id="3.6.1.23" evidence="9"/>
<keyword evidence="13" id="KW-1185">Reference proteome</keyword>
<dbReference type="InterPro" id="IPR029054">
    <property type="entry name" value="dUTPase-like"/>
</dbReference>
<dbReference type="GO" id="GO:0006226">
    <property type="term" value="P:dUMP biosynthetic process"/>
    <property type="evidence" value="ECO:0007669"/>
    <property type="project" value="UniProtKB-UniRule"/>
</dbReference>
<dbReference type="AlphaFoldDB" id="A0A8C3WJP6"/>
<evidence type="ECO:0000256" key="10">
    <source>
        <dbReference type="SAM" id="MobiDB-lite"/>
    </source>
</evidence>
<dbReference type="CDD" id="cd07557">
    <property type="entry name" value="trimeric_dUTPase"/>
    <property type="match status" value="1"/>
</dbReference>
<accession>A0A8C3WJP6</accession>
<dbReference type="Proteomes" id="UP000694540">
    <property type="component" value="Unplaced"/>
</dbReference>
<dbReference type="FunFam" id="2.70.40.10:FF:000004">
    <property type="entry name" value="Deoxyuridine triphosphatase"/>
    <property type="match status" value="1"/>
</dbReference>
<evidence type="ECO:0000259" key="11">
    <source>
        <dbReference type="Pfam" id="PF00692"/>
    </source>
</evidence>
<dbReference type="SUPFAM" id="SSF51283">
    <property type="entry name" value="dUTPase-like"/>
    <property type="match status" value="1"/>
</dbReference>
<comment type="cofactor">
    <cofactor evidence="1 9">
        <name>Mg(2+)</name>
        <dbReference type="ChEBI" id="CHEBI:18420"/>
    </cofactor>
</comment>
<sequence length="233" mass="25487">MTSLCLRPMIGYHFLPSLLRSVLNGTRTARPGVEAAGFSRPASPLDPAPRGAPQLPMFRQLSSTRSLSRRCRGVKTQVISPSKRARPAEESGMRLRFVRLSEHATAPTKGSERAAGYDLYSAYDYTVMPMEKAIVKTDIQIALPSGCYGRVAPRSGLAAKHFIDVGAGVIDEDYRGNVGVVLFNFGKEKFEVKKGDRIAQLICERIFYPEIEEVQVLDDTERGSGGFGSTGTN</sequence>
<comment type="catalytic activity">
    <reaction evidence="7 9">
        <text>dUTP + H2O = dUMP + diphosphate + H(+)</text>
        <dbReference type="Rhea" id="RHEA:10248"/>
        <dbReference type="ChEBI" id="CHEBI:15377"/>
        <dbReference type="ChEBI" id="CHEBI:15378"/>
        <dbReference type="ChEBI" id="CHEBI:33019"/>
        <dbReference type="ChEBI" id="CHEBI:61555"/>
        <dbReference type="ChEBI" id="CHEBI:246422"/>
        <dbReference type="EC" id="3.6.1.23"/>
    </reaction>
</comment>
<keyword evidence="9" id="KW-0479">Metal-binding</keyword>
<comment type="pathway">
    <text evidence="2 9">Pyrimidine metabolism; dUMP biosynthesis; dUMP from dCTP (dUTP route): step 2/2.</text>
</comment>
<reference evidence="12" key="1">
    <citation type="submission" date="2025-08" db="UniProtKB">
        <authorList>
            <consortium name="Ensembl"/>
        </authorList>
    </citation>
    <scope>IDENTIFICATION</scope>
</reference>
<dbReference type="InterPro" id="IPR036157">
    <property type="entry name" value="dUTPase-like_sf"/>
</dbReference>
<dbReference type="Gene3D" id="2.70.40.10">
    <property type="match status" value="1"/>
</dbReference>
<evidence type="ECO:0000313" key="13">
    <source>
        <dbReference type="Proteomes" id="UP000694540"/>
    </source>
</evidence>
<dbReference type="GO" id="GO:0000287">
    <property type="term" value="F:magnesium ion binding"/>
    <property type="evidence" value="ECO:0007669"/>
    <property type="project" value="UniProtKB-UniRule"/>
</dbReference>
<keyword evidence="6 9" id="KW-0546">Nucleotide metabolism</keyword>
<reference evidence="12" key="2">
    <citation type="submission" date="2025-09" db="UniProtKB">
        <authorList>
            <consortium name="Ensembl"/>
        </authorList>
    </citation>
    <scope>IDENTIFICATION</scope>
</reference>
<evidence type="ECO:0000256" key="1">
    <source>
        <dbReference type="ARBA" id="ARBA00001946"/>
    </source>
</evidence>
<dbReference type="PANTHER" id="PTHR11241">
    <property type="entry name" value="DEOXYURIDINE 5'-TRIPHOSPHATE NUCLEOTIDOHYDROLASE"/>
    <property type="match status" value="1"/>
</dbReference>
<keyword evidence="5 9" id="KW-0460">Magnesium</keyword>
<evidence type="ECO:0000256" key="2">
    <source>
        <dbReference type="ARBA" id="ARBA00005142"/>
    </source>
</evidence>
<dbReference type="GO" id="GO:0006231">
    <property type="term" value="P:dTMP biosynthetic process"/>
    <property type="evidence" value="ECO:0007669"/>
    <property type="project" value="Ensembl"/>
</dbReference>
<organism evidence="12 13">
    <name type="scientific">Catagonus wagneri</name>
    <name type="common">Chacoan peccary</name>
    <dbReference type="NCBI Taxonomy" id="51154"/>
    <lineage>
        <taxon>Eukaryota</taxon>
        <taxon>Metazoa</taxon>
        <taxon>Chordata</taxon>
        <taxon>Craniata</taxon>
        <taxon>Vertebrata</taxon>
        <taxon>Euteleostomi</taxon>
        <taxon>Mammalia</taxon>
        <taxon>Eutheria</taxon>
        <taxon>Laurasiatheria</taxon>
        <taxon>Artiodactyla</taxon>
        <taxon>Suina</taxon>
        <taxon>Tayassuidae</taxon>
        <taxon>Catagonus</taxon>
    </lineage>
</organism>
<keyword evidence="4 9" id="KW-0378">Hydrolase</keyword>
<comment type="similarity">
    <text evidence="3 9">Belongs to the dUTPase family.</text>
</comment>
<dbReference type="GO" id="GO:0005654">
    <property type="term" value="C:nucleoplasm"/>
    <property type="evidence" value="ECO:0007669"/>
    <property type="project" value="Ensembl"/>
</dbReference>
<dbReference type="GO" id="GO:0046081">
    <property type="term" value="P:dUTP catabolic process"/>
    <property type="evidence" value="ECO:0007669"/>
    <property type="project" value="UniProtKB-UniRule"/>
</dbReference>
<dbReference type="Pfam" id="PF00692">
    <property type="entry name" value="dUTPase"/>
    <property type="match status" value="1"/>
</dbReference>
<dbReference type="UniPathway" id="UPA00610">
    <property type="reaction ID" value="UER00666"/>
</dbReference>
<evidence type="ECO:0000256" key="9">
    <source>
        <dbReference type="RuleBase" id="RU367024"/>
    </source>
</evidence>
<dbReference type="InterPro" id="IPR033704">
    <property type="entry name" value="dUTPase_trimeric"/>
</dbReference>
<dbReference type="Ensembl" id="ENSCWAT00000016597.1">
    <property type="protein sequence ID" value="ENSCWAP00000015293.1"/>
    <property type="gene ID" value="ENSCWAG00000011642.1"/>
</dbReference>
<evidence type="ECO:0000256" key="3">
    <source>
        <dbReference type="ARBA" id="ARBA00006581"/>
    </source>
</evidence>